<evidence type="ECO:0000313" key="2">
    <source>
        <dbReference type="Proteomes" id="UP000007054"/>
    </source>
</evidence>
<dbReference type="HOGENOM" id="CLU_2865102_0_0_9"/>
<reference evidence="1" key="2">
    <citation type="submission" date="2010-03" db="EMBL/GenBank/DDBJ databases">
        <authorList>
            <person name="Pajon A."/>
        </authorList>
    </citation>
    <scope>NUCLEOTIDE SEQUENCE</scope>
    <source>
        <strain evidence="1">Type strain: 18P13</strain>
    </source>
</reference>
<dbReference type="KEGG" id="rch:RUM_06860"/>
<sequence>MFVNCAEVKQKQLFRRMYSGVLNAKHRLFVTEMMQIKNDAHFVMARQSTLRQIFVLFFQKNGYY</sequence>
<proteinExistence type="predicted"/>
<keyword evidence="2" id="KW-1185">Reference proteome</keyword>
<organism evidence="1 2">
    <name type="scientific">Ruminococcus champanellensis (strain DSM 18848 / JCM 17042 / KCTC 15320 / 18P13)</name>
    <dbReference type="NCBI Taxonomy" id="213810"/>
    <lineage>
        <taxon>Bacteria</taxon>
        <taxon>Bacillati</taxon>
        <taxon>Bacillota</taxon>
        <taxon>Clostridia</taxon>
        <taxon>Eubacteriales</taxon>
        <taxon>Oscillospiraceae</taxon>
        <taxon>Ruminococcus</taxon>
    </lineage>
</organism>
<dbReference type="EMBL" id="FP929052">
    <property type="protein sequence ID" value="CBL16893.1"/>
    <property type="molecule type" value="Genomic_DNA"/>
</dbReference>
<protein>
    <submittedName>
        <fullName evidence="1">Uncharacterized protein</fullName>
    </submittedName>
</protein>
<name>D4LB98_RUMC1</name>
<evidence type="ECO:0000313" key="1">
    <source>
        <dbReference type="EMBL" id="CBL16893.1"/>
    </source>
</evidence>
<dbReference type="STRING" id="213810.RUM_06860"/>
<dbReference type="Proteomes" id="UP000007054">
    <property type="component" value="Chromosome"/>
</dbReference>
<gene>
    <name evidence="1" type="ordered locus">RUM_06860</name>
</gene>
<accession>D4LB98</accession>
<reference evidence="1" key="1">
    <citation type="submission" date="2010-03" db="EMBL/GenBank/DDBJ databases">
        <title>The genome sequence of Ruminococcus sp. 18P13.</title>
        <authorList>
            <consortium name="metaHIT consortium -- http://www.metahit.eu/"/>
            <person name="Pajon A."/>
            <person name="Turner K."/>
            <person name="Parkhill J."/>
            <person name="Bernalier A."/>
        </authorList>
    </citation>
    <scope>NUCLEOTIDE SEQUENCE [LARGE SCALE GENOMIC DNA]</scope>
    <source>
        <strain evidence="1">Type strain: 18P13</strain>
    </source>
</reference>
<dbReference type="AlphaFoldDB" id="D4LB98"/>